<proteinExistence type="predicted"/>
<accession>A0A9P4LG05</accession>
<name>A0A9P4LG05_9PLEO</name>
<protein>
    <submittedName>
        <fullName evidence="1">Uncharacterized protein</fullName>
    </submittedName>
</protein>
<evidence type="ECO:0000313" key="1">
    <source>
        <dbReference type="EMBL" id="KAF2023808.1"/>
    </source>
</evidence>
<keyword evidence="2" id="KW-1185">Reference proteome</keyword>
<reference evidence="1" key="1">
    <citation type="journal article" date="2020" name="Stud. Mycol.">
        <title>101 Dothideomycetes genomes: a test case for predicting lifestyles and emergence of pathogens.</title>
        <authorList>
            <person name="Haridas S."/>
            <person name="Albert R."/>
            <person name="Binder M."/>
            <person name="Bloem J."/>
            <person name="Labutti K."/>
            <person name="Salamov A."/>
            <person name="Andreopoulos B."/>
            <person name="Baker S."/>
            <person name="Barry K."/>
            <person name="Bills G."/>
            <person name="Bluhm B."/>
            <person name="Cannon C."/>
            <person name="Castanera R."/>
            <person name="Culley D."/>
            <person name="Daum C."/>
            <person name="Ezra D."/>
            <person name="Gonzalez J."/>
            <person name="Henrissat B."/>
            <person name="Kuo A."/>
            <person name="Liang C."/>
            <person name="Lipzen A."/>
            <person name="Lutzoni F."/>
            <person name="Magnuson J."/>
            <person name="Mondo S."/>
            <person name="Nolan M."/>
            <person name="Ohm R."/>
            <person name="Pangilinan J."/>
            <person name="Park H.-J."/>
            <person name="Ramirez L."/>
            <person name="Alfaro M."/>
            <person name="Sun H."/>
            <person name="Tritt A."/>
            <person name="Yoshinaga Y."/>
            <person name="Zwiers L.-H."/>
            <person name="Turgeon B."/>
            <person name="Goodwin S."/>
            <person name="Spatafora J."/>
            <person name="Crous P."/>
            <person name="Grigoriev I."/>
        </authorList>
    </citation>
    <scope>NUCLEOTIDE SEQUENCE</scope>
    <source>
        <strain evidence="1">CBS 110217</strain>
    </source>
</reference>
<evidence type="ECO:0000313" key="2">
    <source>
        <dbReference type="Proteomes" id="UP000799777"/>
    </source>
</evidence>
<dbReference type="EMBL" id="ML978323">
    <property type="protein sequence ID" value="KAF2023808.1"/>
    <property type="molecule type" value="Genomic_DNA"/>
</dbReference>
<sequence length="170" mass="19390">MPYGWDISRIVHLCIGVGLYRGLNIDTPRTLEAIRWIALPLIKSLRTFRFFFASTFDDNSYFTSGAPPAYIEYIDGNGKLPQGTIWYRQMMRNLIVLVGKDVEISVGLLDMSERLKYYKQEGLGNQNDWSSGPWPPDFTAGAFLKKTFEEYEGLMGFDVGCNKEIPRGLI</sequence>
<dbReference type="Proteomes" id="UP000799777">
    <property type="component" value="Unassembled WGS sequence"/>
</dbReference>
<comment type="caution">
    <text evidence="1">The sequence shown here is derived from an EMBL/GenBank/DDBJ whole genome shotgun (WGS) entry which is preliminary data.</text>
</comment>
<gene>
    <name evidence="1" type="ORF">EK21DRAFT_94607</name>
</gene>
<dbReference type="AlphaFoldDB" id="A0A9P4LG05"/>
<organism evidence="1 2">
    <name type="scientific">Setomelanomma holmii</name>
    <dbReference type="NCBI Taxonomy" id="210430"/>
    <lineage>
        <taxon>Eukaryota</taxon>
        <taxon>Fungi</taxon>
        <taxon>Dikarya</taxon>
        <taxon>Ascomycota</taxon>
        <taxon>Pezizomycotina</taxon>
        <taxon>Dothideomycetes</taxon>
        <taxon>Pleosporomycetidae</taxon>
        <taxon>Pleosporales</taxon>
        <taxon>Pleosporineae</taxon>
        <taxon>Phaeosphaeriaceae</taxon>
        <taxon>Setomelanomma</taxon>
    </lineage>
</organism>